<evidence type="ECO:0000256" key="7">
    <source>
        <dbReference type="ARBA" id="ARBA00022756"/>
    </source>
</evidence>
<keyword evidence="7" id="KW-0093">Biotin biosynthesis</keyword>
<dbReference type="GO" id="GO:0008710">
    <property type="term" value="F:8-amino-7-oxononanoate synthase activity"/>
    <property type="evidence" value="ECO:0007669"/>
    <property type="project" value="UniProtKB-EC"/>
</dbReference>
<dbReference type="AlphaFoldDB" id="A0A917BH60"/>
<evidence type="ECO:0000256" key="9">
    <source>
        <dbReference type="ARBA" id="ARBA00032610"/>
    </source>
</evidence>
<comment type="catalytic activity">
    <reaction evidence="11">
        <text>6-carboxyhexanoyl-[ACP] + L-alanine + H(+) = (8S)-8-amino-7-oxononanoate + holo-[ACP] + CO2</text>
        <dbReference type="Rhea" id="RHEA:42288"/>
        <dbReference type="Rhea" id="RHEA-COMP:9685"/>
        <dbReference type="Rhea" id="RHEA-COMP:9955"/>
        <dbReference type="ChEBI" id="CHEBI:15378"/>
        <dbReference type="ChEBI" id="CHEBI:16526"/>
        <dbReference type="ChEBI" id="CHEBI:57972"/>
        <dbReference type="ChEBI" id="CHEBI:64479"/>
        <dbReference type="ChEBI" id="CHEBI:78846"/>
        <dbReference type="ChEBI" id="CHEBI:149468"/>
        <dbReference type="EC" id="2.3.1.47"/>
    </reaction>
</comment>
<comment type="similarity">
    <text evidence="3">Belongs to the class-II pyridoxal-phosphate-dependent aminotransferase family. BioF subfamily.</text>
</comment>
<reference evidence="14" key="2">
    <citation type="submission" date="2020-09" db="EMBL/GenBank/DDBJ databases">
        <authorList>
            <person name="Sun Q."/>
            <person name="Zhou Y."/>
        </authorList>
    </citation>
    <scope>NUCLEOTIDE SEQUENCE</scope>
    <source>
        <strain evidence="14">CGMCC 1.12160</strain>
    </source>
</reference>
<evidence type="ECO:0000256" key="10">
    <source>
        <dbReference type="ARBA" id="ARBA00033381"/>
    </source>
</evidence>
<feature type="domain" description="Aminotransferase class I/classII large" evidence="13">
    <location>
        <begin position="37"/>
        <end position="379"/>
    </location>
</feature>
<evidence type="ECO:0000256" key="8">
    <source>
        <dbReference type="ARBA" id="ARBA00022898"/>
    </source>
</evidence>
<comment type="pathway">
    <text evidence="2">Cofactor biosynthesis; biotin biosynthesis.</text>
</comment>
<evidence type="ECO:0000256" key="6">
    <source>
        <dbReference type="ARBA" id="ARBA00022679"/>
    </source>
</evidence>
<dbReference type="RefSeq" id="WP_188428116.1">
    <property type="nucleotide sequence ID" value="NZ_BAABKH010000010.1"/>
</dbReference>
<evidence type="ECO:0000256" key="2">
    <source>
        <dbReference type="ARBA" id="ARBA00004746"/>
    </source>
</evidence>
<accession>A0A917BH60</accession>
<comment type="cofactor">
    <cofactor evidence="1 12">
        <name>pyridoxal 5'-phosphate</name>
        <dbReference type="ChEBI" id="CHEBI:597326"/>
    </cofactor>
</comment>
<dbReference type="InterPro" id="IPR001917">
    <property type="entry name" value="Aminotrans_II_pyridoxalP_BS"/>
</dbReference>
<sequence length="388" mass="39189">MAEQAAGVWGAWLAERARVRHRRGLERAARGLPEGALDLASNDYLGLSRHPAVVSAAAEAARLHGAGAGASRVVTGTHPVHEQLEARLCAYTGRRSALVLSSGYAANLGLLGALAAPGTHLVMDAHCHASLVDGARLGRAEVTVVDHGSVQAVAAALQSRVAPRTAVVVESVYSVLGDAAPLAELATLCAGRGALLVVDEAHTLAATPGGCAVAAAGLADAGHVVVTATLSKALGSQGGAVLLGGAGADALREHLVNTSRTFLFDTGLGPPAAGAALAALGLADEDRIARLVARSAQVHDTLAAHPFTSARVERGRGAVHSVRMDSPERAAEAAGRLGEAGVAVGCFRPPSVPDGVSRLRVTAHADHDADVLDHALHQIATTVAEVHA</sequence>
<evidence type="ECO:0000313" key="14">
    <source>
        <dbReference type="EMBL" id="GGF41156.1"/>
    </source>
</evidence>
<evidence type="ECO:0000256" key="11">
    <source>
        <dbReference type="ARBA" id="ARBA00047715"/>
    </source>
</evidence>
<evidence type="ECO:0000256" key="1">
    <source>
        <dbReference type="ARBA" id="ARBA00001933"/>
    </source>
</evidence>
<dbReference type="InterPro" id="IPR015424">
    <property type="entry name" value="PyrdxlP-dep_Trfase"/>
</dbReference>
<dbReference type="Pfam" id="PF00155">
    <property type="entry name" value="Aminotran_1_2"/>
    <property type="match status" value="1"/>
</dbReference>
<gene>
    <name evidence="14" type="primary">bioF</name>
    <name evidence="14" type="ORF">GCM10011366_06040</name>
</gene>
<comment type="subunit">
    <text evidence="4">Homodimer.</text>
</comment>
<evidence type="ECO:0000256" key="12">
    <source>
        <dbReference type="RuleBase" id="RU003693"/>
    </source>
</evidence>
<dbReference type="InterPro" id="IPR050087">
    <property type="entry name" value="AON_synthase_class-II"/>
</dbReference>
<reference evidence="14" key="1">
    <citation type="journal article" date="2014" name="Int. J. Syst. Evol. Microbiol.">
        <title>Complete genome sequence of Corynebacterium casei LMG S-19264T (=DSM 44701T), isolated from a smear-ripened cheese.</title>
        <authorList>
            <consortium name="US DOE Joint Genome Institute (JGI-PGF)"/>
            <person name="Walter F."/>
            <person name="Albersmeier A."/>
            <person name="Kalinowski J."/>
            <person name="Ruckert C."/>
        </authorList>
    </citation>
    <scope>NUCLEOTIDE SEQUENCE</scope>
    <source>
        <strain evidence="14">CGMCC 1.12160</strain>
    </source>
</reference>
<proteinExistence type="inferred from homology"/>
<evidence type="ECO:0000259" key="13">
    <source>
        <dbReference type="Pfam" id="PF00155"/>
    </source>
</evidence>
<dbReference type="Gene3D" id="3.40.640.10">
    <property type="entry name" value="Type I PLP-dependent aspartate aminotransferase-like (Major domain)"/>
    <property type="match status" value="1"/>
</dbReference>
<evidence type="ECO:0000256" key="3">
    <source>
        <dbReference type="ARBA" id="ARBA00010008"/>
    </source>
</evidence>
<dbReference type="EC" id="2.3.1.47" evidence="5"/>
<keyword evidence="6" id="KW-0808">Transferase</keyword>
<dbReference type="InterPro" id="IPR015421">
    <property type="entry name" value="PyrdxlP-dep_Trfase_major"/>
</dbReference>
<organism evidence="14 15">
    <name type="scientific">Ornithinimicrobium tianjinense</name>
    <dbReference type="NCBI Taxonomy" id="1195761"/>
    <lineage>
        <taxon>Bacteria</taxon>
        <taxon>Bacillati</taxon>
        <taxon>Actinomycetota</taxon>
        <taxon>Actinomycetes</taxon>
        <taxon>Micrococcales</taxon>
        <taxon>Ornithinimicrobiaceae</taxon>
        <taxon>Ornithinimicrobium</taxon>
    </lineage>
</organism>
<dbReference type="Gene3D" id="3.90.1150.10">
    <property type="entry name" value="Aspartate Aminotransferase, domain 1"/>
    <property type="match status" value="1"/>
</dbReference>
<dbReference type="EMBL" id="BMEM01000001">
    <property type="protein sequence ID" value="GGF41156.1"/>
    <property type="molecule type" value="Genomic_DNA"/>
</dbReference>
<dbReference type="PANTHER" id="PTHR13693:SF100">
    <property type="entry name" value="8-AMINO-7-OXONONANOATE SYNTHASE"/>
    <property type="match status" value="1"/>
</dbReference>
<protein>
    <recommendedName>
        <fullName evidence="5">8-amino-7-oxononanoate synthase</fullName>
        <ecNumber evidence="5">2.3.1.47</ecNumber>
    </recommendedName>
    <alternativeName>
        <fullName evidence="9">7-keto-8-amino-pelargonic acid synthase</fullName>
    </alternativeName>
    <alternativeName>
        <fullName evidence="10">8-amino-7-ketopelargonate synthase</fullName>
    </alternativeName>
</protein>
<dbReference type="SUPFAM" id="SSF53383">
    <property type="entry name" value="PLP-dependent transferases"/>
    <property type="match status" value="1"/>
</dbReference>
<dbReference type="GO" id="GO:0030170">
    <property type="term" value="F:pyridoxal phosphate binding"/>
    <property type="evidence" value="ECO:0007669"/>
    <property type="project" value="InterPro"/>
</dbReference>
<keyword evidence="15" id="KW-1185">Reference proteome</keyword>
<evidence type="ECO:0000256" key="4">
    <source>
        <dbReference type="ARBA" id="ARBA00011738"/>
    </source>
</evidence>
<dbReference type="InterPro" id="IPR004839">
    <property type="entry name" value="Aminotransferase_I/II_large"/>
</dbReference>
<dbReference type="PROSITE" id="PS00599">
    <property type="entry name" value="AA_TRANSFER_CLASS_2"/>
    <property type="match status" value="1"/>
</dbReference>
<evidence type="ECO:0000313" key="15">
    <source>
        <dbReference type="Proteomes" id="UP000605670"/>
    </source>
</evidence>
<comment type="caution">
    <text evidence="14">The sequence shown here is derived from an EMBL/GenBank/DDBJ whole genome shotgun (WGS) entry which is preliminary data.</text>
</comment>
<dbReference type="InterPro" id="IPR015422">
    <property type="entry name" value="PyrdxlP-dep_Trfase_small"/>
</dbReference>
<evidence type="ECO:0000256" key="5">
    <source>
        <dbReference type="ARBA" id="ARBA00013187"/>
    </source>
</evidence>
<dbReference type="GO" id="GO:0009102">
    <property type="term" value="P:biotin biosynthetic process"/>
    <property type="evidence" value="ECO:0007669"/>
    <property type="project" value="UniProtKB-KW"/>
</dbReference>
<keyword evidence="8 12" id="KW-0663">Pyridoxal phosphate</keyword>
<dbReference type="PANTHER" id="PTHR13693">
    <property type="entry name" value="CLASS II AMINOTRANSFERASE/8-AMINO-7-OXONONANOATE SYNTHASE"/>
    <property type="match status" value="1"/>
</dbReference>
<name>A0A917BH60_9MICO</name>
<dbReference type="Proteomes" id="UP000605670">
    <property type="component" value="Unassembled WGS sequence"/>
</dbReference>